<dbReference type="PANTHER" id="PTHR31088">
    <property type="entry name" value="MEMBRANE-ASSOCIATED PROTEIN VIPP1, CHLOROPLASTIC"/>
    <property type="match status" value="1"/>
</dbReference>
<evidence type="ECO:0000256" key="2">
    <source>
        <dbReference type="SAM" id="Coils"/>
    </source>
</evidence>
<dbReference type="Pfam" id="PF04012">
    <property type="entry name" value="PspA_IM30"/>
    <property type="match status" value="1"/>
</dbReference>
<comment type="similarity">
    <text evidence="1">Belongs to the PspA/Vipp/IM30 family.</text>
</comment>
<dbReference type="EMBL" id="MDKC01000009">
    <property type="protein sequence ID" value="ODG92350.1"/>
    <property type="molecule type" value="Genomic_DNA"/>
</dbReference>
<name>A0ABX2ZUL1_9BACI</name>
<dbReference type="Proteomes" id="UP000094580">
    <property type="component" value="Unassembled WGS sequence"/>
</dbReference>
<reference evidence="3 4" key="1">
    <citation type="submission" date="2016-07" db="EMBL/GenBank/DDBJ databases">
        <authorList>
            <person name="Townsley L."/>
            <person name="Shank E.A."/>
        </authorList>
    </citation>
    <scope>NUCLEOTIDE SEQUENCE [LARGE SCALE GENOMIC DNA]</scope>
    <source>
        <strain evidence="3 4">CH01</strain>
    </source>
</reference>
<keyword evidence="4" id="KW-1185">Reference proteome</keyword>
<keyword evidence="2" id="KW-0175">Coiled coil</keyword>
<sequence length="213" mass="25274">MKNLFTRIKNQISADLHGLLDEKEQQNPISQLNYFIKQSESELGKVRGLLERHYSLRTKFQVEREGALQMVQKREEQLKVANEAGAEELIKRATEDLAFYKEQAEKFVTLIAKTEEEISFMHEQVNQIEKKLKELHTKKYDLMSRQNMAHATKKINETHHLLNSKMPSIDFNYFEKQIRDLELRVRSEFDLQSFDYKIDLLKKELTNKVKQEA</sequence>
<proteinExistence type="inferred from homology"/>
<feature type="coiled-coil region" evidence="2">
    <location>
        <begin position="83"/>
        <end position="138"/>
    </location>
</feature>
<accession>A0ABX2ZUL1</accession>
<dbReference type="RefSeq" id="WP_069033441.1">
    <property type="nucleotide sequence ID" value="NZ_MDKC01000009.1"/>
</dbReference>
<evidence type="ECO:0000313" key="3">
    <source>
        <dbReference type="EMBL" id="ODG92350.1"/>
    </source>
</evidence>
<organism evidence="3 4">
    <name type="scientific">Gottfriedia luciferensis</name>
    <dbReference type="NCBI Taxonomy" id="178774"/>
    <lineage>
        <taxon>Bacteria</taxon>
        <taxon>Bacillati</taxon>
        <taxon>Bacillota</taxon>
        <taxon>Bacilli</taxon>
        <taxon>Bacillales</taxon>
        <taxon>Bacillaceae</taxon>
        <taxon>Gottfriedia</taxon>
    </lineage>
</organism>
<dbReference type="InterPro" id="IPR007157">
    <property type="entry name" value="PspA_VIPP1"/>
</dbReference>
<protein>
    <recommendedName>
        <fullName evidence="5">Phage shock protein A</fullName>
    </recommendedName>
</protein>
<evidence type="ECO:0000256" key="1">
    <source>
        <dbReference type="ARBA" id="ARBA00043985"/>
    </source>
</evidence>
<evidence type="ECO:0008006" key="5">
    <source>
        <dbReference type="Google" id="ProtNLM"/>
    </source>
</evidence>
<evidence type="ECO:0000313" key="4">
    <source>
        <dbReference type="Proteomes" id="UP000094580"/>
    </source>
</evidence>
<gene>
    <name evidence="3" type="ORF">BED47_20455</name>
</gene>
<comment type="caution">
    <text evidence="3">The sequence shown here is derived from an EMBL/GenBank/DDBJ whole genome shotgun (WGS) entry which is preliminary data.</text>
</comment>
<dbReference type="PANTHER" id="PTHR31088:SF6">
    <property type="entry name" value="PHAGE SHOCK PROTEIN A"/>
    <property type="match status" value="1"/>
</dbReference>